<evidence type="ECO:0000256" key="4">
    <source>
        <dbReference type="ARBA" id="ARBA00023139"/>
    </source>
</evidence>
<evidence type="ECO:0000313" key="7">
    <source>
        <dbReference type="EMBL" id="RKI92881.1"/>
    </source>
</evidence>
<evidence type="ECO:0000256" key="2">
    <source>
        <dbReference type="ARBA" id="ARBA00022729"/>
    </source>
</evidence>
<dbReference type="Pfam" id="PF13416">
    <property type="entry name" value="SBP_bac_8"/>
    <property type="match status" value="1"/>
</dbReference>
<keyword evidence="1" id="KW-1003">Cell membrane</keyword>
<organism evidence="7 8">
    <name type="scientific">Parablautia intestinalis</name>
    <dbReference type="NCBI Taxonomy" id="2320100"/>
    <lineage>
        <taxon>Bacteria</taxon>
        <taxon>Bacillati</taxon>
        <taxon>Bacillota</taxon>
        <taxon>Clostridia</taxon>
        <taxon>Lachnospirales</taxon>
        <taxon>Lachnospiraceae</taxon>
        <taxon>Parablautia</taxon>
    </lineage>
</organism>
<feature type="compositionally biased region" description="Acidic residues" evidence="6">
    <location>
        <begin position="127"/>
        <end position="139"/>
    </location>
</feature>
<keyword evidence="5" id="KW-0449">Lipoprotein</keyword>
<gene>
    <name evidence="7" type="ORF">D7V94_06125</name>
</gene>
<dbReference type="PANTHER" id="PTHR43649:SF33">
    <property type="entry name" value="POLYGALACTURONAN_RHAMNOGALACTURONAN-BINDING PROTEIN YTCQ"/>
    <property type="match status" value="1"/>
</dbReference>
<sequence>MKKRVILLTLIFLMTVCFWGCGEKKQSGTTAGTASKDYVYRMEDLDVKAVRQISRSGEDIYVYGNDWQDDGSSVLYFYKINEDGTVAETFSFPVKENTNMRNISLDDEGNIYCVENVFYMVGKDSSSEDDAPVTEEGETEPGVGEADDSGGGQSSENGSLEEEEPQKETEAEPEENSESDDTQDAEEDTRDAAETEDAVYSEEEEYVDEYYLTKMSLSGEKIFSVKLNDIPALAELGEENGYFYIGDMFLNKGKGIYINSYGTFFKFDLEGNYVEASANSGDKELLDRSSLISLEDGRTVAVFSDEENIMNIALVDLETGTFGERYQVPGVSYDFTFYAGIGYDLYMVDTYGLYGYHLGDADKVCLMNYIDSDFDFYNIYHVMGINENEFFAMHDDWETGDSVLAKFTKVPPEEVKDKQVINLAMGFTNWTVRRNVINFNKENEDYRVSILDYYSLYSTGDDYMEGVNRLNTDIATGKVPDIILLDDSMPVDSYISKGLFADVKPYIEEDAELDINNFMPNIIEAFSVDGKLCTVVPSYSIQTVLAKASEVGDERGWTVQEALELLASKPAGTMLFENNTRDMMLRLCLTMSGDQFIDWERGTCSFDSDSFIQTLELLSLFPEKIDDTEYEDEYWENRESMWRDGKIIASINSFGDFRSYNQEEKGTYGEKITMIGFPCANEDGTVIWPDLQLAMSAKSKNKEGAWAFLRTFLTDEYQEENINYGFPVSIKRLDELGEEATQRPYYMENGKKVEYDDSYYVDGHEIVIPPMTKEEVEAFKEQLYSLTQVYKLDEALLNIIEEEAAPYFSGQKKAKDVAVIIQSRVQLYVNENR</sequence>
<keyword evidence="3" id="KW-0472">Membrane</keyword>
<dbReference type="InterPro" id="IPR050490">
    <property type="entry name" value="Bact_solute-bd_prot1"/>
</dbReference>
<comment type="caution">
    <text evidence="7">The sequence shown here is derived from an EMBL/GenBank/DDBJ whole genome shotgun (WGS) entry which is preliminary data.</text>
</comment>
<dbReference type="RefSeq" id="WP_120467803.1">
    <property type="nucleotide sequence ID" value="NZ_RAYQ01000004.1"/>
</dbReference>
<name>A0A3A9AZB8_9FIRM</name>
<dbReference type="OrthoDB" id="1837101at2"/>
<evidence type="ECO:0000256" key="6">
    <source>
        <dbReference type="SAM" id="MobiDB-lite"/>
    </source>
</evidence>
<evidence type="ECO:0000256" key="3">
    <source>
        <dbReference type="ARBA" id="ARBA00023136"/>
    </source>
</evidence>
<dbReference type="InterPro" id="IPR006059">
    <property type="entry name" value="SBP"/>
</dbReference>
<dbReference type="Gene3D" id="3.40.190.10">
    <property type="entry name" value="Periplasmic binding protein-like II"/>
    <property type="match status" value="1"/>
</dbReference>
<feature type="region of interest" description="Disordered" evidence="6">
    <location>
        <begin position="124"/>
        <end position="204"/>
    </location>
</feature>
<feature type="compositionally biased region" description="Acidic residues" evidence="6">
    <location>
        <begin position="159"/>
        <end position="204"/>
    </location>
</feature>
<protein>
    <submittedName>
        <fullName evidence="7">Extracellular solute-binding protein</fullName>
    </submittedName>
</protein>
<keyword evidence="4" id="KW-0564">Palmitate</keyword>
<keyword evidence="2" id="KW-0732">Signal</keyword>
<reference evidence="7 8" key="1">
    <citation type="submission" date="2018-09" db="EMBL/GenBank/DDBJ databases">
        <title>Murine metabolic-syndrome-specific gut microbial biobank.</title>
        <authorList>
            <person name="Liu C."/>
        </authorList>
    </citation>
    <scope>NUCLEOTIDE SEQUENCE [LARGE SCALE GENOMIC DNA]</scope>
    <source>
        <strain evidence="7 8">0.1xD8-82</strain>
    </source>
</reference>
<dbReference type="SUPFAM" id="SSF53850">
    <property type="entry name" value="Periplasmic binding protein-like II"/>
    <property type="match status" value="1"/>
</dbReference>
<evidence type="ECO:0000313" key="8">
    <source>
        <dbReference type="Proteomes" id="UP000280696"/>
    </source>
</evidence>
<dbReference type="PANTHER" id="PTHR43649">
    <property type="entry name" value="ARABINOSE-BINDING PROTEIN-RELATED"/>
    <property type="match status" value="1"/>
</dbReference>
<dbReference type="AlphaFoldDB" id="A0A3A9AZB8"/>
<accession>A0A3A9AZB8</accession>
<proteinExistence type="predicted"/>
<keyword evidence="8" id="KW-1185">Reference proteome</keyword>
<evidence type="ECO:0000256" key="1">
    <source>
        <dbReference type="ARBA" id="ARBA00022475"/>
    </source>
</evidence>
<dbReference type="EMBL" id="RAYQ01000004">
    <property type="protein sequence ID" value="RKI92881.1"/>
    <property type="molecule type" value="Genomic_DNA"/>
</dbReference>
<dbReference type="Proteomes" id="UP000280696">
    <property type="component" value="Unassembled WGS sequence"/>
</dbReference>
<evidence type="ECO:0000256" key="5">
    <source>
        <dbReference type="ARBA" id="ARBA00023288"/>
    </source>
</evidence>